<keyword evidence="2" id="KW-0274">FAD</keyword>
<accession>A0A5D8QCZ1</accession>
<dbReference type="InterPro" id="IPR050097">
    <property type="entry name" value="Ferredoxin-NADP_redctase_2"/>
</dbReference>
<dbReference type="SUPFAM" id="SSF52833">
    <property type="entry name" value="Thioredoxin-like"/>
    <property type="match status" value="1"/>
</dbReference>
<evidence type="ECO:0000256" key="4">
    <source>
        <dbReference type="ARBA" id="ARBA00023157"/>
    </source>
</evidence>
<evidence type="ECO:0000256" key="3">
    <source>
        <dbReference type="ARBA" id="ARBA00023002"/>
    </source>
</evidence>
<evidence type="ECO:0000256" key="1">
    <source>
        <dbReference type="ARBA" id="ARBA00022630"/>
    </source>
</evidence>
<comment type="caution">
    <text evidence="7">The sequence shown here is derived from an EMBL/GenBank/DDBJ whole genome shotgun (WGS) entry which is preliminary data.</text>
</comment>
<name>A0A5D8QCZ1_9THEO</name>
<dbReference type="Pfam" id="PF07992">
    <property type="entry name" value="Pyr_redox_2"/>
    <property type="match status" value="1"/>
</dbReference>
<dbReference type="EMBL" id="VTPS01000014">
    <property type="protein sequence ID" value="TZE81403.1"/>
    <property type="molecule type" value="Genomic_DNA"/>
</dbReference>
<keyword evidence="8" id="KW-1185">Reference proteome</keyword>
<protein>
    <submittedName>
        <fullName evidence="7">FAD-binding protein</fullName>
    </submittedName>
</protein>
<sequence length="414" mass="46718">MEKKKEFYDVVVIGGGPAGMTSAIYCGRARLKTLLIEKSLMGGLATYTSEIENYPGFPESISGNDLMKLFDKQVKKFGVDIKLTDVRELRLEDRYKVVSTFRTDYYAKAVVIATGGKPRLTGARNEEKYLYDKGISFCATCDAAYYTDKDVMVIGSGDAAIEEGMFLTKFARQVNVSVIHDEGIMDANKVAQEKALKNGKMKFYWNTVVDSFEGEERLDKVVLKNLKTGELIPVKVDGCFLFIGYVPNTEIFKGIIDMTDKGYIKTNELMETNVEGIYAVGDVRDKFLRQVATSVGDGATAGVMVEKYIEETDYFEKEVFGQNIPVMAYVYNAVESSDREYLINLERLEKKFEGRIKLCRLDIYKSNMPLKRLKCEKSPCVVLIKNGDIIKYEYDIDHVKDDLEALISNEISIS</sequence>
<evidence type="ECO:0000259" key="6">
    <source>
        <dbReference type="Pfam" id="PF07992"/>
    </source>
</evidence>
<organism evidence="7 8">
    <name type="scientific">Calorimonas adulescens</name>
    <dbReference type="NCBI Taxonomy" id="2606906"/>
    <lineage>
        <taxon>Bacteria</taxon>
        <taxon>Bacillati</taxon>
        <taxon>Bacillota</taxon>
        <taxon>Clostridia</taxon>
        <taxon>Thermoanaerobacterales</taxon>
        <taxon>Thermoanaerobacteraceae</taxon>
        <taxon>Calorimonas</taxon>
    </lineage>
</organism>
<dbReference type="SUPFAM" id="SSF51905">
    <property type="entry name" value="FAD/NAD(P)-binding domain"/>
    <property type="match status" value="1"/>
</dbReference>
<keyword evidence="3" id="KW-0560">Oxidoreductase</keyword>
<dbReference type="RefSeq" id="WP_149545718.1">
    <property type="nucleotide sequence ID" value="NZ_VTPS01000014.1"/>
</dbReference>
<dbReference type="Proteomes" id="UP000322976">
    <property type="component" value="Unassembled WGS sequence"/>
</dbReference>
<proteinExistence type="predicted"/>
<dbReference type="Gene3D" id="3.50.50.60">
    <property type="entry name" value="FAD/NAD(P)-binding domain"/>
    <property type="match status" value="2"/>
</dbReference>
<evidence type="ECO:0000313" key="7">
    <source>
        <dbReference type="EMBL" id="TZE81403.1"/>
    </source>
</evidence>
<dbReference type="PRINTS" id="PR00469">
    <property type="entry name" value="PNDRDTASEII"/>
</dbReference>
<dbReference type="InterPro" id="IPR036249">
    <property type="entry name" value="Thioredoxin-like_sf"/>
</dbReference>
<keyword evidence="1" id="KW-0285">Flavoprotein</keyword>
<evidence type="ECO:0000313" key="8">
    <source>
        <dbReference type="Proteomes" id="UP000322976"/>
    </source>
</evidence>
<dbReference type="Gene3D" id="3.40.30.10">
    <property type="entry name" value="Glutaredoxin"/>
    <property type="match status" value="1"/>
</dbReference>
<dbReference type="InterPro" id="IPR036188">
    <property type="entry name" value="FAD/NAD-bd_sf"/>
</dbReference>
<dbReference type="GO" id="GO:0016668">
    <property type="term" value="F:oxidoreductase activity, acting on a sulfur group of donors, NAD(P) as acceptor"/>
    <property type="evidence" value="ECO:0007669"/>
    <property type="project" value="UniProtKB-ARBA"/>
</dbReference>
<keyword evidence="5" id="KW-0676">Redox-active center</keyword>
<dbReference type="PROSITE" id="PS00573">
    <property type="entry name" value="PYRIDINE_REDOX_2"/>
    <property type="match status" value="1"/>
</dbReference>
<dbReference type="PRINTS" id="PR00368">
    <property type="entry name" value="FADPNR"/>
</dbReference>
<dbReference type="AlphaFoldDB" id="A0A5D8QCZ1"/>
<evidence type="ECO:0000256" key="2">
    <source>
        <dbReference type="ARBA" id="ARBA00022827"/>
    </source>
</evidence>
<keyword evidence="4" id="KW-1015">Disulfide bond</keyword>
<dbReference type="PANTHER" id="PTHR48105">
    <property type="entry name" value="THIOREDOXIN REDUCTASE 1-RELATED-RELATED"/>
    <property type="match status" value="1"/>
</dbReference>
<evidence type="ECO:0000256" key="5">
    <source>
        <dbReference type="ARBA" id="ARBA00023284"/>
    </source>
</evidence>
<dbReference type="InterPro" id="IPR023753">
    <property type="entry name" value="FAD/NAD-binding_dom"/>
</dbReference>
<reference evidence="7 8" key="1">
    <citation type="submission" date="2019-08" db="EMBL/GenBank/DDBJ databases">
        <title>Calorimonas adulescens gen. nov., sp. nov., an anaerobic thermophilic bacterium from Sakhalin hot spring.</title>
        <authorList>
            <person name="Khomyakova M.A."/>
            <person name="Merkel A.Y."/>
            <person name="Novikov A."/>
            <person name="Bonch-Osmolovskaya E.A."/>
            <person name="Slobodkin A.I."/>
        </authorList>
    </citation>
    <scope>NUCLEOTIDE SEQUENCE [LARGE SCALE GENOMIC DNA]</scope>
    <source>
        <strain evidence="7 8">A05MB</strain>
    </source>
</reference>
<dbReference type="InterPro" id="IPR008255">
    <property type="entry name" value="Pyr_nucl-diS_OxRdtase_2_AS"/>
</dbReference>
<feature type="domain" description="FAD/NAD(P)-binding" evidence="6">
    <location>
        <begin position="8"/>
        <end position="298"/>
    </location>
</feature>
<gene>
    <name evidence="7" type="ORF">FWJ32_09500</name>
</gene>